<protein>
    <submittedName>
        <fullName evidence="1">DUF6166 domain-containing protein</fullName>
    </submittedName>
</protein>
<gene>
    <name evidence="1" type="ORF">NDI86_18205</name>
</gene>
<dbReference type="Proteomes" id="UP001268864">
    <property type="component" value="Unassembled WGS sequence"/>
</dbReference>
<evidence type="ECO:0000313" key="1">
    <source>
        <dbReference type="EMBL" id="MDS0284052.1"/>
    </source>
</evidence>
<sequence>MTDRTIKGYTSDSDGQAGERNVYRALSDEDTAVELDPRLDLKTYSDEFAWGATSDAALQLGLAILADYFTDDIAMQHHEAFTEQVIARNHADAPLWIPATEIENALQNFEARSNAGQPQDSETGEIESVTIVPGDEGEPVVEDIGRTHRFSETDFVAVDAGQLHVWHEDTHYVGAGTANKVEPGDVFYFPQGLGGVGPPVVTTVEDVTESQSGSAEYPDAVLDVGDRMNIGFLIGAPMSMGQQSPPEFLVER</sequence>
<evidence type="ECO:0000313" key="2">
    <source>
        <dbReference type="Proteomes" id="UP001268864"/>
    </source>
</evidence>
<dbReference type="RefSeq" id="WP_310901799.1">
    <property type="nucleotide sequence ID" value="NZ_JAMQOS010000007.1"/>
</dbReference>
<organism evidence="1 2">
    <name type="scientific">Haloarcula onubensis</name>
    <dbReference type="NCBI Taxonomy" id="2950539"/>
    <lineage>
        <taxon>Archaea</taxon>
        <taxon>Methanobacteriati</taxon>
        <taxon>Methanobacteriota</taxon>
        <taxon>Stenosarchaea group</taxon>
        <taxon>Halobacteria</taxon>
        <taxon>Halobacteriales</taxon>
        <taxon>Haloarculaceae</taxon>
        <taxon>Haloarcula</taxon>
    </lineage>
</organism>
<reference evidence="1 2" key="1">
    <citation type="submission" date="2022-06" db="EMBL/GenBank/DDBJ databases">
        <title>Halomicroarcula sp. a new haloarchaeum isolate from saline soil.</title>
        <authorList>
            <person name="Strakova D."/>
            <person name="Galisteo C."/>
            <person name="Sanchez-Porro C."/>
            <person name="Ventosa A."/>
        </authorList>
    </citation>
    <scope>NUCLEOTIDE SEQUENCE [LARGE SCALE GENOMIC DNA]</scope>
    <source>
        <strain evidence="1 2">S3CR25-11</strain>
    </source>
</reference>
<dbReference type="Pfam" id="PF19663">
    <property type="entry name" value="DUF6166"/>
    <property type="match status" value="1"/>
</dbReference>
<dbReference type="InterPro" id="IPR046164">
    <property type="entry name" value="DUF6166"/>
</dbReference>
<dbReference type="EMBL" id="JAMQOS010000007">
    <property type="protein sequence ID" value="MDS0284052.1"/>
    <property type="molecule type" value="Genomic_DNA"/>
</dbReference>
<accession>A0ABU2FTF5</accession>
<keyword evidence="2" id="KW-1185">Reference proteome</keyword>
<proteinExistence type="predicted"/>
<name>A0ABU2FTF5_9EURY</name>
<comment type="caution">
    <text evidence="1">The sequence shown here is derived from an EMBL/GenBank/DDBJ whole genome shotgun (WGS) entry which is preliminary data.</text>
</comment>